<keyword evidence="2" id="KW-1185">Reference proteome</keyword>
<dbReference type="EMBL" id="CM045868">
    <property type="protein sequence ID" value="KAI7957012.1"/>
    <property type="molecule type" value="Genomic_DNA"/>
</dbReference>
<protein>
    <submittedName>
        <fullName evidence="1">Uncharacterized protein</fullName>
    </submittedName>
</protein>
<name>A0ACC0ERH6_9BASI</name>
<organism evidence="1 2">
    <name type="scientific">Puccinia striiformis f. sp. tritici</name>
    <dbReference type="NCBI Taxonomy" id="168172"/>
    <lineage>
        <taxon>Eukaryota</taxon>
        <taxon>Fungi</taxon>
        <taxon>Dikarya</taxon>
        <taxon>Basidiomycota</taxon>
        <taxon>Pucciniomycotina</taxon>
        <taxon>Pucciniomycetes</taxon>
        <taxon>Pucciniales</taxon>
        <taxon>Pucciniaceae</taxon>
        <taxon>Puccinia</taxon>
    </lineage>
</organism>
<proteinExistence type="predicted"/>
<sequence>SGLGWLVAGQRKLRLLNGDNKQKDISQFLQAQPVFVNCVLNQIIMIWQIRQALPWTRIENPILRATFQYANQKAVLYGQRWSADESKKLYLMLKKHIFEELNACWSFISPANSYCPQEG</sequence>
<evidence type="ECO:0000313" key="2">
    <source>
        <dbReference type="Proteomes" id="UP001060170"/>
    </source>
</evidence>
<reference evidence="1 2" key="3">
    <citation type="journal article" date="2022" name="Microbiol. Spectr.">
        <title>Folding features and dynamics of 3D genome architecture in plant fungal pathogens.</title>
        <authorList>
            <person name="Xia C."/>
        </authorList>
    </citation>
    <scope>NUCLEOTIDE SEQUENCE [LARGE SCALE GENOMIC DNA]</scope>
    <source>
        <strain evidence="1 2">93-210</strain>
    </source>
</reference>
<reference evidence="2" key="2">
    <citation type="journal article" date="2018" name="Mol. Plant Microbe Interact.">
        <title>Genome sequence resources for the wheat stripe rust pathogen (Puccinia striiformis f. sp. tritici) and the barley stripe rust pathogen (Puccinia striiformis f. sp. hordei).</title>
        <authorList>
            <person name="Xia C."/>
            <person name="Wang M."/>
            <person name="Yin C."/>
            <person name="Cornejo O.E."/>
            <person name="Hulbert S.H."/>
            <person name="Chen X."/>
        </authorList>
    </citation>
    <scope>NUCLEOTIDE SEQUENCE [LARGE SCALE GENOMIC DNA]</scope>
    <source>
        <strain evidence="2">93-210</strain>
    </source>
</reference>
<reference evidence="2" key="1">
    <citation type="journal article" date="2018" name="BMC Genomics">
        <title>Genomic insights into host adaptation between the wheat stripe rust pathogen (Puccinia striiformis f. sp. tritici) and the barley stripe rust pathogen (Puccinia striiformis f. sp. hordei).</title>
        <authorList>
            <person name="Xia C."/>
            <person name="Wang M."/>
            <person name="Yin C."/>
            <person name="Cornejo O.E."/>
            <person name="Hulbert S.H."/>
            <person name="Chen X."/>
        </authorList>
    </citation>
    <scope>NUCLEOTIDE SEQUENCE [LARGE SCALE GENOMIC DNA]</scope>
    <source>
        <strain evidence="2">93-210</strain>
    </source>
</reference>
<feature type="non-terminal residue" evidence="1">
    <location>
        <position position="1"/>
    </location>
</feature>
<comment type="caution">
    <text evidence="1">The sequence shown here is derived from an EMBL/GenBank/DDBJ whole genome shotgun (WGS) entry which is preliminary data.</text>
</comment>
<evidence type="ECO:0000313" key="1">
    <source>
        <dbReference type="EMBL" id="KAI7957012.1"/>
    </source>
</evidence>
<dbReference type="Proteomes" id="UP001060170">
    <property type="component" value="Chromosome 4"/>
</dbReference>
<gene>
    <name evidence="1" type="ORF">MJO28_004107</name>
</gene>
<accession>A0ACC0ERH6</accession>